<dbReference type="WBParaSite" id="ES5_v2.g6799.t1">
    <property type="protein sequence ID" value="ES5_v2.g6799.t1"/>
    <property type="gene ID" value="ES5_v2.g6799"/>
</dbReference>
<evidence type="ECO:0000313" key="1">
    <source>
        <dbReference type="Proteomes" id="UP000887579"/>
    </source>
</evidence>
<protein>
    <submittedName>
        <fullName evidence="2">Proline dehydrogenase</fullName>
    </submittedName>
</protein>
<evidence type="ECO:0000313" key="2">
    <source>
        <dbReference type="WBParaSite" id="ES5_v2.g6799.t1"/>
    </source>
</evidence>
<dbReference type="Proteomes" id="UP000887579">
    <property type="component" value="Unplaced"/>
</dbReference>
<accession>A0AC34GQ94</accession>
<reference evidence="2" key="1">
    <citation type="submission" date="2022-11" db="UniProtKB">
        <authorList>
            <consortium name="WormBaseParasite"/>
        </authorList>
    </citation>
    <scope>IDENTIFICATION</scope>
</reference>
<organism evidence="1 2">
    <name type="scientific">Panagrolaimus sp. ES5</name>
    <dbReference type="NCBI Taxonomy" id="591445"/>
    <lineage>
        <taxon>Eukaryota</taxon>
        <taxon>Metazoa</taxon>
        <taxon>Ecdysozoa</taxon>
        <taxon>Nematoda</taxon>
        <taxon>Chromadorea</taxon>
        <taxon>Rhabditida</taxon>
        <taxon>Tylenchina</taxon>
        <taxon>Panagrolaimomorpha</taxon>
        <taxon>Panagrolaimoidea</taxon>
        <taxon>Panagrolaimidae</taxon>
        <taxon>Panagrolaimus</taxon>
    </lineage>
</organism>
<proteinExistence type="predicted"/>
<sequence>MPLNPGKVSSRSTHSLLLNAYRLGVWQPRLSNPSYLIQRHNHNSSQTFLKSQNSPLSRASVVSVASSVTPSAEVVQEVEKCYNKLDLTFENAREAFKSKTNFELFRALLVLRLCSVDFLVQQNQRILQFLRKTLGPALFKRVLKSTFYGHFVAGENLQEIAPTVQKIRNFGVKSILDYSVESDISQEEAEEKAVEGIVGDQEIPQAVENIVDEKTIEATHQRYTVHKEFGDRRVDVINARTYFYTSEKECDKNVEVFCNCIDAVAEATRREGFTAIKLTALGRPQLLLKLSETIAQTQNFFKALTGSTWENLVMGKISEEKFLKRLKEFGIKTDSKLVQEWFKMVDFDDDGFVDYYDWGRLLDENKELTSMFSVLNLKTGKVEPLIQNLSQEEEQEFANMMQRLVHVADYAQEKGVRIMIDAEQTYFQPAISRLTVALMRKYNKNGGQILNTYQAYLKNALSNIEIDMHLARRENFHFGCKLVRGAYMDQERKRAKAVGYEDPINPTYESTNDMYTKCLGRIIKEREERGVGQVSVMVASHNEQSVRNAVQMMKDSVIAPSERVICFAQLYGMCDQISFSLGQAGYSVYKYVPYGPVEDVLPYLSRRALENGSMLKKVQRERNLLWREFKRRLLSGQFIYSVPT</sequence>
<name>A0AC34GQ94_9BILA</name>